<evidence type="ECO:0000313" key="2">
    <source>
        <dbReference type="EMBL" id="KFE33651.1"/>
    </source>
</evidence>
<dbReference type="OrthoDB" id="7876207at2"/>
<keyword evidence="1" id="KW-0472">Membrane</keyword>
<dbReference type="PATRIC" id="fig|1317124.6.peg.3356"/>
<accession>A0A085TSF4</accession>
<evidence type="ECO:0000313" key="3">
    <source>
        <dbReference type="Proteomes" id="UP000028607"/>
    </source>
</evidence>
<reference evidence="3" key="1">
    <citation type="submission" date="2013-04" db="EMBL/GenBank/DDBJ databases">
        <title>Thioclava sp. 13D2W-2 Genome Sequencing.</title>
        <authorList>
            <person name="Lai Q."/>
            <person name="Li G."/>
            <person name="Shao Z."/>
        </authorList>
    </citation>
    <scope>NUCLEOTIDE SEQUENCE [LARGE SCALE GENOMIC DNA]</scope>
    <source>
        <strain evidence="3">13D2W-2</strain>
    </source>
</reference>
<reference evidence="2 3" key="2">
    <citation type="journal article" date="2015" name="Antonie Van Leeuwenhoek">
        <title>Thioclava indica sp. nov., isolated from surface seawater of the Indian Ocean.</title>
        <authorList>
            <person name="Liu Y."/>
            <person name="Lai Q."/>
            <person name="Du J."/>
            <person name="Xu H."/>
            <person name="Jiang L."/>
            <person name="Shao Z."/>
        </authorList>
    </citation>
    <scope>NUCLEOTIDE SEQUENCE [LARGE SCALE GENOMIC DNA]</scope>
    <source>
        <strain evidence="2 3">13D2W-2</strain>
    </source>
</reference>
<name>A0A085TSF4_9RHOB</name>
<dbReference type="STRING" id="1317124.DW2_16671"/>
<keyword evidence="1" id="KW-0812">Transmembrane</keyword>
<dbReference type="EMBL" id="AQRC01000016">
    <property type="protein sequence ID" value="KFE33651.1"/>
    <property type="molecule type" value="Genomic_DNA"/>
</dbReference>
<gene>
    <name evidence="2" type="ORF">DW2_16671</name>
</gene>
<evidence type="ECO:0000256" key="1">
    <source>
        <dbReference type="SAM" id="Phobius"/>
    </source>
</evidence>
<feature type="transmembrane region" description="Helical" evidence="1">
    <location>
        <begin position="21"/>
        <end position="39"/>
    </location>
</feature>
<protein>
    <recommendedName>
        <fullName evidence="4">TadE-like protein</fullName>
    </recommendedName>
</protein>
<keyword evidence="1" id="KW-1133">Transmembrane helix</keyword>
<sequence>MRRFRFRRFRDDETGSIPIEGLMGFLLIMGWFLVAFEIYDAFRIRAAATRASYVVADLLSRERNPVGPKYVEGMKRVFDFVAGAQDANQAWMRVTLVKCWDDPNNPGVPCNDGDPNRLVKLVASYATGTADIYTQTALDREAPRIPVLAAGDTATIVETSLQFRPLFGIGERWVKHQNDELGQMGLTSALRFSSFVVTRPRVTLLVWDPNK</sequence>
<proteinExistence type="predicted"/>
<dbReference type="RefSeq" id="WP_038148287.1">
    <property type="nucleotide sequence ID" value="NZ_AQRC01000016.1"/>
</dbReference>
<dbReference type="AlphaFoldDB" id="A0A085TSF4"/>
<evidence type="ECO:0008006" key="4">
    <source>
        <dbReference type="Google" id="ProtNLM"/>
    </source>
</evidence>
<keyword evidence="3" id="KW-1185">Reference proteome</keyword>
<dbReference type="Proteomes" id="UP000028607">
    <property type="component" value="Unassembled WGS sequence"/>
</dbReference>
<comment type="caution">
    <text evidence="2">The sequence shown here is derived from an EMBL/GenBank/DDBJ whole genome shotgun (WGS) entry which is preliminary data.</text>
</comment>
<organism evidence="2 3">
    <name type="scientific">Thioclava atlantica</name>
    <dbReference type="NCBI Taxonomy" id="1317124"/>
    <lineage>
        <taxon>Bacteria</taxon>
        <taxon>Pseudomonadati</taxon>
        <taxon>Pseudomonadota</taxon>
        <taxon>Alphaproteobacteria</taxon>
        <taxon>Rhodobacterales</taxon>
        <taxon>Paracoccaceae</taxon>
        <taxon>Thioclava</taxon>
    </lineage>
</organism>
<dbReference type="eggNOG" id="COG4961">
    <property type="taxonomic scope" value="Bacteria"/>
</dbReference>